<name>A0A3N0AUG4_9ACTN</name>
<evidence type="ECO:0008006" key="3">
    <source>
        <dbReference type="Google" id="ProtNLM"/>
    </source>
</evidence>
<accession>A0A3N0AUG4</accession>
<proteinExistence type="predicted"/>
<evidence type="ECO:0000313" key="1">
    <source>
        <dbReference type="EMBL" id="RNL38485.1"/>
    </source>
</evidence>
<dbReference type="Proteomes" id="UP000278327">
    <property type="component" value="Unassembled WGS sequence"/>
</dbReference>
<sequence>MRRVLGHITEGAASPPEVFLRMAMTLPARLGGFGLTDARVNYRLTPTQRAQRIARRKTLVPDLLWPELKLDVEYDSDAMHLTSQQAMLDSTKRLALESDGYKVITVTPLQLGNPGRLSDIAREINRCAGRQSRIRCKDFPTKQKELFSLDWSLSSLFNPSWLKDSPQGRPSTSRDHS</sequence>
<dbReference type="AlphaFoldDB" id="A0A3N0AUG4"/>
<dbReference type="EMBL" id="QICA01000006">
    <property type="protein sequence ID" value="RNL38485.1"/>
    <property type="molecule type" value="Genomic_DNA"/>
</dbReference>
<keyword evidence="2" id="KW-1185">Reference proteome</keyword>
<reference evidence="1 2" key="1">
    <citation type="journal article" date="2019" name="Microbiol. Resour. Announc.">
        <title>Draft Genome Sequences of Type Strains of Gordonibacter faecihominis, Paraeggerthella hongkongensis, Parvibacter caecicola,Slackia equolifaciens, Slackia faecicanis, and Slackia isoflavoniconvertens.</title>
        <authorList>
            <person name="Danylec N."/>
            <person name="Stoll D.A."/>
            <person name="Dotsch A."/>
            <person name="Huch M."/>
        </authorList>
    </citation>
    <scope>NUCLEOTIDE SEQUENCE [LARGE SCALE GENOMIC DNA]</scope>
    <source>
        <strain evidence="1 2">DSM 18785</strain>
    </source>
</reference>
<evidence type="ECO:0000313" key="2">
    <source>
        <dbReference type="Proteomes" id="UP000278327"/>
    </source>
</evidence>
<gene>
    <name evidence="1" type="ORF">DMP10_04775</name>
</gene>
<comment type="caution">
    <text evidence="1">The sequence shown here is derived from an EMBL/GenBank/DDBJ whole genome shotgun (WGS) entry which is preliminary data.</text>
</comment>
<protein>
    <recommendedName>
        <fullName evidence="3">DUF559 domain-containing protein</fullName>
    </recommendedName>
</protein>
<organism evidence="1 2">
    <name type="scientific">Adlercreutzia equolifaciens subsp. celatus DSM 18785</name>
    <dbReference type="NCBI Taxonomy" id="1121021"/>
    <lineage>
        <taxon>Bacteria</taxon>
        <taxon>Bacillati</taxon>
        <taxon>Actinomycetota</taxon>
        <taxon>Coriobacteriia</taxon>
        <taxon>Eggerthellales</taxon>
        <taxon>Eggerthellaceae</taxon>
        <taxon>Adlercreutzia</taxon>
    </lineage>
</organism>
<dbReference type="Gene3D" id="3.40.960.10">
    <property type="entry name" value="VSR Endonuclease"/>
    <property type="match status" value="1"/>
</dbReference>